<dbReference type="OrthoDB" id="6082856at2759"/>
<dbReference type="SUPFAM" id="SSF63829">
    <property type="entry name" value="Calcium-dependent phosphotriesterase"/>
    <property type="match status" value="1"/>
</dbReference>
<keyword evidence="2" id="KW-1185">Reference proteome</keyword>
<proteinExistence type="predicted"/>
<dbReference type="Proteomes" id="UP000507470">
    <property type="component" value="Unassembled WGS sequence"/>
</dbReference>
<evidence type="ECO:0000313" key="2">
    <source>
        <dbReference type="Proteomes" id="UP000507470"/>
    </source>
</evidence>
<evidence type="ECO:0000313" key="1">
    <source>
        <dbReference type="EMBL" id="CAC5396471.1"/>
    </source>
</evidence>
<sequence>MKKYSIDGKFLATLPVGYSPTDVTQVDQSQVAISLYNKVLIVDSTDLELLQTFDLQGISVNGLCFIDHDQFIVSYSSTLTWINSSSGQKIKERTTNGSSYFISTSNKKDYICCDGNSAASRVVGKTTKFTYTSSQLSYPRGMGIDFVGNIYIWIWF</sequence>
<dbReference type="AlphaFoldDB" id="A0A6J8CKY2"/>
<organism evidence="1 2">
    <name type="scientific">Mytilus coruscus</name>
    <name type="common">Sea mussel</name>
    <dbReference type="NCBI Taxonomy" id="42192"/>
    <lineage>
        <taxon>Eukaryota</taxon>
        <taxon>Metazoa</taxon>
        <taxon>Spiralia</taxon>
        <taxon>Lophotrochozoa</taxon>
        <taxon>Mollusca</taxon>
        <taxon>Bivalvia</taxon>
        <taxon>Autobranchia</taxon>
        <taxon>Pteriomorphia</taxon>
        <taxon>Mytilida</taxon>
        <taxon>Mytiloidea</taxon>
        <taxon>Mytilidae</taxon>
        <taxon>Mytilinae</taxon>
        <taxon>Mytilus</taxon>
    </lineage>
</organism>
<accession>A0A6J8CKY2</accession>
<dbReference type="EMBL" id="CACVKT020005620">
    <property type="protein sequence ID" value="CAC5396471.1"/>
    <property type="molecule type" value="Genomic_DNA"/>
</dbReference>
<dbReference type="Gene3D" id="2.130.10.10">
    <property type="entry name" value="YVTN repeat-like/Quinoprotein amine dehydrogenase"/>
    <property type="match status" value="1"/>
</dbReference>
<reference evidence="1 2" key="1">
    <citation type="submission" date="2020-06" db="EMBL/GenBank/DDBJ databases">
        <authorList>
            <person name="Li R."/>
            <person name="Bekaert M."/>
        </authorList>
    </citation>
    <scope>NUCLEOTIDE SEQUENCE [LARGE SCALE GENOMIC DNA]</scope>
    <source>
        <strain evidence="2">wild</strain>
    </source>
</reference>
<name>A0A6J8CKY2_MYTCO</name>
<gene>
    <name evidence="1" type="ORF">MCOR_31027</name>
</gene>
<protein>
    <submittedName>
        <fullName evidence="1">Uncharacterized protein</fullName>
    </submittedName>
</protein>
<dbReference type="InterPro" id="IPR015943">
    <property type="entry name" value="WD40/YVTN_repeat-like_dom_sf"/>
</dbReference>